<sequence>PSESDTDDGFGDACRHSPAESFIGDTADRAQSPYASPAISTASATSTDTVIFEDAAESEVAEDVGEPPTLPSPAHVSLLREAPGESYQERSTVPSRVGRGARPPALQNIANIPALTGMHASEEDDPPSRRRSSRPRKPTIRAVESRLQSRKRSIR</sequence>
<comment type="caution">
    <text evidence="2">The sequence shown here is derived from an EMBL/GenBank/DDBJ whole genome shotgun (WGS) entry which is preliminary data.</text>
</comment>
<evidence type="ECO:0000313" key="3">
    <source>
        <dbReference type="Proteomes" id="UP000709295"/>
    </source>
</evidence>
<feature type="compositionally biased region" description="Low complexity" evidence="1">
    <location>
        <begin position="35"/>
        <end position="46"/>
    </location>
</feature>
<dbReference type="AlphaFoldDB" id="A0A8J5JCG2"/>
<reference evidence="2" key="1">
    <citation type="submission" date="2021-01" db="EMBL/GenBank/DDBJ databases">
        <title>Phytophthora aleatoria, a newly-described species from Pinus radiata is distinct from Phytophthora cactorum isolates based on comparative genomics.</title>
        <authorList>
            <person name="Mcdougal R."/>
            <person name="Panda P."/>
            <person name="Williams N."/>
            <person name="Studholme D.J."/>
        </authorList>
    </citation>
    <scope>NUCLEOTIDE SEQUENCE</scope>
    <source>
        <strain evidence="2">NZFS 4037</strain>
    </source>
</reference>
<feature type="region of interest" description="Disordered" evidence="1">
    <location>
        <begin position="1"/>
        <end position="46"/>
    </location>
</feature>
<feature type="compositionally biased region" description="Basic residues" evidence="1">
    <location>
        <begin position="129"/>
        <end position="139"/>
    </location>
</feature>
<feature type="non-terminal residue" evidence="2">
    <location>
        <position position="1"/>
    </location>
</feature>
<dbReference type="EMBL" id="JAENGY010000061">
    <property type="protein sequence ID" value="KAG6975490.1"/>
    <property type="molecule type" value="Genomic_DNA"/>
</dbReference>
<evidence type="ECO:0000256" key="1">
    <source>
        <dbReference type="SAM" id="MobiDB-lite"/>
    </source>
</evidence>
<evidence type="ECO:0000313" key="2">
    <source>
        <dbReference type="EMBL" id="KAG6975490.1"/>
    </source>
</evidence>
<feature type="compositionally biased region" description="Acidic residues" evidence="1">
    <location>
        <begin position="1"/>
        <end position="10"/>
    </location>
</feature>
<protein>
    <submittedName>
        <fullName evidence="2">Uncharacterized protein</fullName>
    </submittedName>
</protein>
<accession>A0A8J5JCG2</accession>
<dbReference type="Proteomes" id="UP000709295">
    <property type="component" value="Unassembled WGS sequence"/>
</dbReference>
<proteinExistence type="predicted"/>
<gene>
    <name evidence="2" type="ORF">JG688_00002344</name>
</gene>
<feature type="region of interest" description="Disordered" evidence="1">
    <location>
        <begin position="81"/>
        <end position="155"/>
    </location>
</feature>
<name>A0A8J5JCG2_9STRA</name>
<keyword evidence="3" id="KW-1185">Reference proteome</keyword>
<organism evidence="2 3">
    <name type="scientific">Phytophthora aleatoria</name>
    <dbReference type="NCBI Taxonomy" id="2496075"/>
    <lineage>
        <taxon>Eukaryota</taxon>
        <taxon>Sar</taxon>
        <taxon>Stramenopiles</taxon>
        <taxon>Oomycota</taxon>
        <taxon>Peronosporomycetes</taxon>
        <taxon>Peronosporales</taxon>
        <taxon>Peronosporaceae</taxon>
        <taxon>Phytophthora</taxon>
    </lineage>
</organism>